<keyword evidence="3" id="KW-0460">Magnesium</keyword>
<evidence type="ECO:0000256" key="3">
    <source>
        <dbReference type="ARBA" id="ARBA00022842"/>
    </source>
</evidence>
<dbReference type="SUPFAM" id="SSF88723">
    <property type="entry name" value="PIN domain-like"/>
    <property type="match status" value="1"/>
</dbReference>
<name>A0A507D2H2_9FUNG</name>
<protein>
    <recommendedName>
        <fullName evidence="6">XPG-I domain-containing protein</fullName>
    </recommendedName>
</protein>
<dbReference type="VEuPathDB" id="FungiDB:SeMB42_g04004"/>
<feature type="chain" id="PRO_5021486652" description="XPG-I domain-containing protein" evidence="5">
    <location>
        <begin position="23"/>
        <end position="416"/>
    </location>
</feature>
<dbReference type="InterPro" id="IPR006086">
    <property type="entry name" value="XPG-I_dom"/>
</dbReference>
<evidence type="ECO:0000259" key="6">
    <source>
        <dbReference type="Pfam" id="PF00867"/>
    </source>
</evidence>
<evidence type="ECO:0000313" key="7">
    <source>
        <dbReference type="EMBL" id="TPX45448.1"/>
    </source>
</evidence>
<dbReference type="Pfam" id="PF00867">
    <property type="entry name" value="XPG_I"/>
    <property type="match status" value="1"/>
</dbReference>
<comment type="caution">
    <text evidence="7">The sequence shown here is derived from an EMBL/GenBank/DDBJ whole genome shotgun (WGS) entry which is preliminary data.</text>
</comment>
<dbReference type="GO" id="GO:0006974">
    <property type="term" value="P:DNA damage response"/>
    <property type="evidence" value="ECO:0007669"/>
    <property type="project" value="UniProtKB-ARBA"/>
</dbReference>
<evidence type="ECO:0000256" key="2">
    <source>
        <dbReference type="ARBA" id="ARBA00022759"/>
    </source>
</evidence>
<sequence>MGVKYGWKMILGLNVVTAILSATELFSKFTRPVKEPVSESSDDGDEPITFEGMHRDWLDDREPPSDIECPSSSDDNDANESDRTDHVNIEDIRYIYVDVLGCFYPEILQCCSGSSPDEPLNLYPLIHKVEGMFPTGPTWMVIDGMACEAKIGTHAIRNQGRATAVRQLEKEAAKIEKAVAQGKARMSKSFYKGVDRLKRRSIAIDFAVRKQLVTALANVFSVIEAPGEADVEIARRVGERDMVISGDCDLFFYKEVKILSRLTRHRGDFIFSVLDKKKAIHKMGLCQESWPVLAIVSGNDYDTNIPGKGVMTNAKILKKIKDEEGELFSRDYLRVYRDLCQTDRTFEVPEKVFLDHDEGGAVELVERSDTNELRREVLQRIVAAKEALVSNRRDQGYVVCLRIYFFARFGPTWKQQ</sequence>
<dbReference type="Gene3D" id="3.40.50.1010">
    <property type="entry name" value="5'-nuclease"/>
    <property type="match status" value="1"/>
</dbReference>
<accession>A0A507D2H2</accession>
<keyword evidence="1" id="KW-0479">Metal-binding</keyword>
<feature type="compositionally biased region" description="Basic and acidic residues" evidence="4">
    <location>
        <begin position="52"/>
        <end position="64"/>
    </location>
</feature>
<evidence type="ECO:0000313" key="8">
    <source>
        <dbReference type="Proteomes" id="UP000317494"/>
    </source>
</evidence>
<dbReference type="PANTHER" id="PTHR11081:SF9">
    <property type="entry name" value="FLAP ENDONUCLEASE 1"/>
    <property type="match status" value="1"/>
</dbReference>
<feature type="signal peptide" evidence="5">
    <location>
        <begin position="1"/>
        <end position="22"/>
    </location>
</feature>
<dbReference type="EMBL" id="QEAN01000153">
    <property type="protein sequence ID" value="TPX45448.1"/>
    <property type="molecule type" value="Genomic_DNA"/>
</dbReference>
<dbReference type="InterPro" id="IPR006084">
    <property type="entry name" value="XPG/Rad2"/>
</dbReference>
<keyword evidence="2" id="KW-0378">Hydrolase</keyword>
<dbReference type="GO" id="GO:0046872">
    <property type="term" value="F:metal ion binding"/>
    <property type="evidence" value="ECO:0007669"/>
    <property type="project" value="UniProtKB-KW"/>
</dbReference>
<keyword evidence="8" id="KW-1185">Reference proteome</keyword>
<evidence type="ECO:0000256" key="5">
    <source>
        <dbReference type="SAM" id="SignalP"/>
    </source>
</evidence>
<dbReference type="PANTHER" id="PTHR11081">
    <property type="entry name" value="FLAP ENDONUCLEASE FAMILY MEMBER"/>
    <property type="match status" value="1"/>
</dbReference>
<feature type="domain" description="XPG-I" evidence="6">
    <location>
        <begin position="221"/>
        <end position="300"/>
    </location>
</feature>
<keyword evidence="2" id="KW-0540">Nuclease</keyword>
<dbReference type="Proteomes" id="UP000317494">
    <property type="component" value="Unassembled WGS sequence"/>
</dbReference>
<keyword evidence="2" id="KW-0255">Endonuclease</keyword>
<evidence type="ECO:0000256" key="4">
    <source>
        <dbReference type="SAM" id="MobiDB-lite"/>
    </source>
</evidence>
<dbReference type="AlphaFoldDB" id="A0A507D2H2"/>
<reference evidence="7 8" key="1">
    <citation type="journal article" date="2019" name="Sci. Rep.">
        <title>Comparative genomics of chytrid fungi reveal insights into the obligate biotrophic and pathogenic lifestyle of Synchytrium endobioticum.</title>
        <authorList>
            <person name="van de Vossenberg B.T.L.H."/>
            <person name="Warris S."/>
            <person name="Nguyen H.D.T."/>
            <person name="van Gent-Pelzer M.P.E."/>
            <person name="Joly D.L."/>
            <person name="van de Geest H.C."/>
            <person name="Bonants P.J.M."/>
            <person name="Smith D.S."/>
            <person name="Levesque C.A."/>
            <person name="van der Lee T.A.J."/>
        </authorList>
    </citation>
    <scope>NUCLEOTIDE SEQUENCE [LARGE SCALE GENOMIC DNA]</scope>
    <source>
        <strain evidence="7 8">MB42</strain>
    </source>
</reference>
<proteinExistence type="predicted"/>
<gene>
    <name evidence="7" type="ORF">SeMB42_g04004</name>
</gene>
<feature type="region of interest" description="Disordered" evidence="4">
    <location>
        <begin position="33"/>
        <end position="84"/>
    </location>
</feature>
<dbReference type="GO" id="GO:0017108">
    <property type="term" value="F:5'-flap endonuclease activity"/>
    <property type="evidence" value="ECO:0007669"/>
    <property type="project" value="TreeGrafter"/>
</dbReference>
<evidence type="ECO:0000256" key="1">
    <source>
        <dbReference type="ARBA" id="ARBA00022723"/>
    </source>
</evidence>
<keyword evidence="5" id="KW-0732">Signal</keyword>
<dbReference type="InterPro" id="IPR029060">
    <property type="entry name" value="PIN-like_dom_sf"/>
</dbReference>
<organism evidence="7 8">
    <name type="scientific">Synchytrium endobioticum</name>
    <dbReference type="NCBI Taxonomy" id="286115"/>
    <lineage>
        <taxon>Eukaryota</taxon>
        <taxon>Fungi</taxon>
        <taxon>Fungi incertae sedis</taxon>
        <taxon>Chytridiomycota</taxon>
        <taxon>Chytridiomycota incertae sedis</taxon>
        <taxon>Chytridiomycetes</taxon>
        <taxon>Synchytriales</taxon>
        <taxon>Synchytriaceae</taxon>
        <taxon>Synchytrium</taxon>
    </lineage>
</organism>